<dbReference type="OrthoDB" id="66726at2759"/>
<keyword evidence="2" id="KW-1133">Transmembrane helix</keyword>
<dbReference type="Proteomes" id="UP000800041">
    <property type="component" value="Unassembled WGS sequence"/>
</dbReference>
<gene>
    <name evidence="3" type="ORF">K402DRAFT_389721</name>
</gene>
<dbReference type="EMBL" id="ML977141">
    <property type="protein sequence ID" value="KAF1990820.1"/>
    <property type="molecule type" value="Genomic_DNA"/>
</dbReference>
<dbReference type="Gene3D" id="3.30.40.10">
    <property type="entry name" value="Zinc/RING finger domain, C3HC4 (zinc finger)"/>
    <property type="match status" value="1"/>
</dbReference>
<name>A0A6G1HCS6_9PEZI</name>
<dbReference type="GO" id="GO:0061630">
    <property type="term" value="F:ubiquitin protein ligase activity"/>
    <property type="evidence" value="ECO:0007669"/>
    <property type="project" value="TreeGrafter"/>
</dbReference>
<keyword evidence="2" id="KW-0472">Membrane</keyword>
<organism evidence="3 4">
    <name type="scientific">Aulographum hederae CBS 113979</name>
    <dbReference type="NCBI Taxonomy" id="1176131"/>
    <lineage>
        <taxon>Eukaryota</taxon>
        <taxon>Fungi</taxon>
        <taxon>Dikarya</taxon>
        <taxon>Ascomycota</taxon>
        <taxon>Pezizomycotina</taxon>
        <taxon>Dothideomycetes</taxon>
        <taxon>Pleosporomycetidae</taxon>
        <taxon>Aulographales</taxon>
        <taxon>Aulographaceae</taxon>
    </lineage>
</organism>
<dbReference type="Pfam" id="PF13920">
    <property type="entry name" value="zf-C3HC4_3"/>
    <property type="match status" value="1"/>
</dbReference>
<feature type="region of interest" description="Disordered" evidence="1">
    <location>
        <begin position="858"/>
        <end position="878"/>
    </location>
</feature>
<evidence type="ECO:0008006" key="5">
    <source>
        <dbReference type="Google" id="ProtNLM"/>
    </source>
</evidence>
<feature type="transmembrane region" description="Helical" evidence="2">
    <location>
        <begin position="64"/>
        <end position="83"/>
    </location>
</feature>
<reference evidence="3" key="1">
    <citation type="journal article" date="2020" name="Stud. Mycol.">
        <title>101 Dothideomycetes genomes: a test case for predicting lifestyles and emergence of pathogens.</title>
        <authorList>
            <person name="Haridas S."/>
            <person name="Albert R."/>
            <person name="Binder M."/>
            <person name="Bloem J."/>
            <person name="Labutti K."/>
            <person name="Salamov A."/>
            <person name="Andreopoulos B."/>
            <person name="Baker S."/>
            <person name="Barry K."/>
            <person name="Bills G."/>
            <person name="Bluhm B."/>
            <person name="Cannon C."/>
            <person name="Castanera R."/>
            <person name="Culley D."/>
            <person name="Daum C."/>
            <person name="Ezra D."/>
            <person name="Gonzalez J."/>
            <person name="Henrissat B."/>
            <person name="Kuo A."/>
            <person name="Liang C."/>
            <person name="Lipzen A."/>
            <person name="Lutzoni F."/>
            <person name="Magnuson J."/>
            <person name="Mondo S."/>
            <person name="Nolan M."/>
            <person name="Ohm R."/>
            <person name="Pangilinan J."/>
            <person name="Park H.-J."/>
            <person name="Ramirez L."/>
            <person name="Alfaro M."/>
            <person name="Sun H."/>
            <person name="Tritt A."/>
            <person name="Yoshinaga Y."/>
            <person name="Zwiers L.-H."/>
            <person name="Turgeon B."/>
            <person name="Goodwin S."/>
            <person name="Spatafora J."/>
            <person name="Crous P."/>
            <person name="Grigoriev I."/>
        </authorList>
    </citation>
    <scope>NUCLEOTIDE SEQUENCE</scope>
    <source>
        <strain evidence="3">CBS 113979</strain>
    </source>
</reference>
<keyword evidence="2" id="KW-0812">Transmembrane</keyword>
<dbReference type="PANTHER" id="PTHR22696:SF1">
    <property type="entry name" value="E3 UBIQUITIN-PROTEIN LIGASE RNF26"/>
    <property type="match status" value="1"/>
</dbReference>
<evidence type="ECO:0000313" key="4">
    <source>
        <dbReference type="Proteomes" id="UP000800041"/>
    </source>
</evidence>
<dbReference type="GO" id="GO:0016567">
    <property type="term" value="P:protein ubiquitination"/>
    <property type="evidence" value="ECO:0007669"/>
    <property type="project" value="TreeGrafter"/>
</dbReference>
<proteinExistence type="predicted"/>
<accession>A0A6G1HCS6</accession>
<feature type="transmembrane region" description="Helical" evidence="2">
    <location>
        <begin position="285"/>
        <end position="305"/>
    </location>
</feature>
<protein>
    <recommendedName>
        <fullName evidence="5">Ubiquitin-protein ligase-like protein</fullName>
    </recommendedName>
</protein>
<evidence type="ECO:0000256" key="2">
    <source>
        <dbReference type="SAM" id="Phobius"/>
    </source>
</evidence>
<feature type="transmembrane region" description="Helical" evidence="2">
    <location>
        <begin position="104"/>
        <end position="125"/>
    </location>
</feature>
<evidence type="ECO:0000313" key="3">
    <source>
        <dbReference type="EMBL" id="KAF1990820.1"/>
    </source>
</evidence>
<feature type="compositionally biased region" description="Basic and acidic residues" evidence="1">
    <location>
        <begin position="752"/>
        <end position="761"/>
    </location>
</feature>
<dbReference type="AlphaFoldDB" id="A0A6G1HCS6"/>
<feature type="region of interest" description="Disordered" evidence="1">
    <location>
        <begin position="710"/>
        <end position="761"/>
    </location>
</feature>
<feature type="transmembrane region" description="Helical" evidence="2">
    <location>
        <begin position="317"/>
        <end position="336"/>
    </location>
</feature>
<keyword evidence="4" id="KW-1185">Reference proteome</keyword>
<dbReference type="PANTHER" id="PTHR22696">
    <property type="entry name" value="E3 UBIQUITIN-PROTEIN LIGASE RNF26"/>
    <property type="match status" value="1"/>
</dbReference>
<dbReference type="InterPro" id="IPR013083">
    <property type="entry name" value="Znf_RING/FYVE/PHD"/>
</dbReference>
<sequence>MASTDHVPQTATSNLLAFVSALKSPAQAAVNRTASATLSQAMEEGGGDRGFSSFFENLGSFGGIFSYLTSRWAITTIFVAILLNRTQAYASSRIPLRFNGHVRFAVYLPAIVALAYQTVSLLQALRCQTSPHWDELRYSNLEKHFDFDFAGGGGFLYRMSSMALFWQSDADSCAAVSMTVPEGHISELSGSLSLLWPLFVTMCVSQFIETMACALQGRQPQPEAGMTIFEHSLAFAEAEVMITKPFDRRINLKDMVIKVTTTPPGFDIKFSRPILLQLLNVPPEVSLIALISALSHLTSNILAVFGLRNRYRLVNTGVWGMCYMLAFTWTSLRMVFGNGSLSPNDPGLMRFPTVCIVGFIPHILIMLGMWICGFIYAIALILTACALPEEQARDCHGIKDRLYAAYGNLQANVNLRAGPPITVRWEDDFYTTLLKIGFMIMTSASEAVYLKEGSRVQVAQSTWLEDKRADEFTQHRQESKRACLQATPRQLNDDSLRSALVGGEIVEGLGSSHHMTTPQHMQSGYAMERRPQAKKGTDPALAATRDKGVGFMQRHGRWATALIYAQKIFWLWQGLNARFTLMILGAIGVGYRPDWLTDLAGEVKSTQKGEKVEGRRGARDRNVFTFWYLTDDGILKTPEDDNVDVEVETRRRMSRSGELAKYGANADELVDKNLYDWWRVGGWWGEIDGSGCYKPSTPENEDTTSVISMSTNASEDEGEFRTDAWSDVDTDDNRRTPTKSDPFPDRRRHHAPTPDRDILDSKHLARLLDPQTPEAAHEARILARHLRAGPGDRPMTRSRFAREAEMERMKVLTSSKHHQEYFFSHPNLESGSQAEEDALEAFILARRPEFAAQQRAFHSPPTSAQDDWASGAEGLGSSGPSCVVCQSSPRIIMAWPCGCLSVCDDCRVGLATRNFKSCVCCRTDVEGFSRLFVP</sequence>
<feature type="transmembrane region" description="Helical" evidence="2">
    <location>
        <begin position="356"/>
        <end position="383"/>
    </location>
</feature>
<dbReference type="GO" id="GO:0006511">
    <property type="term" value="P:ubiquitin-dependent protein catabolic process"/>
    <property type="evidence" value="ECO:0007669"/>
    <property type="project" value="TreeGrafter"/>
</dbReference>
<evidence type="ECO:0000256" key="1">
    <source>
        <dbReference type="SAM" id="MobiDB-lite"/>
    </source>
</evidence>